<dbReference type="EMBL" id="SRLO01013310">
    <property type="protein sequence ID" value="TNN25147.1"/>
    <property type="molecule type" value="Genomic_DNA"/>
</dbReference>
<dbReference type="Proteomes" id="UP000314294">
    <property type="component" value="Unassembled WGS sequence"/>
</dbReference>
<proteinExistence type="predicted"/>
<dbReference type="AlphaFoldDB" id="A0A4Z2E8L2"/>
<gene>
    <name evidence="2" type="ORF">EYF80_064725</name>
</gene>
<keyword evidence="3" id="KW-1185">Reference proteome</keyword>
<sequence length="68" mass="7949">MAPLAAVKAQDGEDGSKGAREIKRTQACLEERYRRRRRRRRKRRKKKTAVVESEVRNPSGSPRHRHPS</sequence>
<feature type="region of interest" description="Disordered" evidence="1">
    <location>
        <begin position="1"/>
        <end position="68"/>
    </location>
</feature>
<feature type="compositionally biased region" description="Basic and acidic residues" evidence="1">
    <location>
        <begin position="10"/>
        <end position="33"/>
    </location>
</feature>
<evidence type="ECO:0000256" key="1">
    <source>
        <dbReference type="SAM" id="MobiDB-lite"/>
    </source>
</evidence>
<comment type="caution">
    <text evidence="2">The sequence shown here is derived from an EMBL/GenBank/DDBJ whole genome shotgun (WGS) entry which is preliminary data.</text>
</comment>
<organism evidence="2 3">
    <name type="scientific">Liparis tanakae</name>
    <name type="common">Tanaka's snailfish</name>
    <dbReference type="NCBI Taxonomy" id="230148"/>
    <lineage>
        <taxon>Eukaryota</taxon>
        <taxon>Metazoa</taxon>
        <taxon>Chordata</taxon>
        <taxon>Craniata</taxon>
        <taxon>Vertebrata</taxon>
        <taxon>Euteleostomi</taxon>
        <taxon>Actinopterygii</taxon>
        <taxon>Neopterygii</taxon>
        <taxon>Teleostei</taxon>
        <taxon>Neoteleostei</taxon>
        <taxon>Acanthomorphata</taxon>
        <taxon>Eupercaria</taxon>
        <taxon>Perciformes</taxon>
        <taxon>Cottioidei</taxon>
        <taxon>Cottales</taxon>
        <taxon>Liparidae</taxon>
        <taxon>Liparis</taxon>
    </lineage>
</organism>
<feature type="compositionally biased region" description="Basic residues" evidence="1">
    <location>
        <begin position="34"/>
        <end position="48"/>
    </location>
</feature>
<reference evidence="2 3" key="1">
    <citation type="submission" date="2019-03" db="EMBL/GenBank/DDBJ databases">
        <title>First draft genome of Liparis tanakae, snailfish: a comprehensive survey of snailfish specific genes.</title>
        <authorList>
            <person name="Kim W."/>
            <person name="Song I."/>
            <person name="Jeong J.-H."/>
            <person name="Kim D."/>
            <person name="Kim S."/>
            <person name="Ryu S."/>
            <person name="Song J.Y."/>
            <person name="Lee S.K."/>
        </authorList>
    </citation>
    <scope>NUCLEOTIDE SEQUENCE [LARGE SCALE GENOMIC DNA]</scope>
    <source>
        <tissue evidence="2">Muscle</tissue>
    </source>
</reference>
<evidence type="ECO:0000313" key="2">
    <source>
        <dbReference type="EMBL" id="TNN25147.1"/>
    </source>
</evidence>
<name>A0A4Z2E8L2_9TELE</name>
<evidence type="ECO:0000313" key="3">
    <source>
        <dbReference type="Proteomes" id="UP000314294"/>
    </source>
</evidence>
<protein>
    <submittedName>
        <fullName evidence="2">Uncharacterized protein</fullName>
    </submittedName>
</protein>
<accession>A0A4Z2E8L2</accession>